<dbReference type="SMART" id="SM00034">
    <property type="entry name" value="CLECT"/>
    <property type="match status" value="2"/>
</dbReference>
<accession>A0A8S3SV09</accession>
<protein>
    <submittedName>
        <fullName evidence="3">MRC</fullName>
    </submittedName>
</protein>
<dbReference type="PROSITE" id="PS50041">
    <property type="entry name" value="C_TYPE_LECTIN_2"/>
    <property type="match status" value="2"/>
</dbReference>
<sequence length="269" mass="30830">MGATLAEINSQAELQFVRKLAMSGRRTSWIGGTDAANEGEWKWISGAPMTVSDFKPLTSKQMIKYDRPERQDCLAISSHVDFHWRGIFCIQGYEYICEQENNNSNSHACDHGWTQFEQSCYYSSAIIGNVFQVRHRHKHWFGAQAECEGKGAKLAELNTESELQFVRQLAQKRHTSVWIGGTDGDKEGQWMWASGTPVSVKDFKPVTDPRMKQFDRPEQQDCLAIVGGHWKDLNCLKTLDYICEKKNTQNKVTVSKEKKSRDIDETRRN</sequence>
<evidence type="ECO:0000313" key="4">
    <source>
        <dbReference type="Proteomes" id="UP000683360"/>
    </source>
</evidence>
<dbReference type="Pfam" id="PF00059">
    <property type="entry name" value="Lectin_C"/>
    <property type="match status" value="2"/>
</dbReference>
<evidence type="ECO:0000256" key="1">
    <source>
        <dbReference type="ARBA" id="ARBA00023157"/>
    </source>
</evidence>
<organism evidence="3 4">
    <name type="scientific">Mytilus edulis</name>
    <name type="common">Blue mussel</name>
    <dbReference type="NCBI Taxonomy" id="6550"/>
    <lineage>
        <taxon>Eukaryota</taxon>
        <taxon>Metazoa</taxon>
        <taxon>Spiralia</taxon>
        <taxon>Lophotrochozoa</taxon>
        <taxon>Mollusca</taxon>
        <taxon>Bivalvia</taxon>
        <taxon>Autobranchia</taxon>
        <taxon>Pteriomorphia</taxon>
        <taxon>Mytilida</taxon>
        <taxon>Mytiloidea</taxon>
        <taxon>Mytilidae</taxon>
        <taxon>Mytilinae</taxon>
        <taxon>Mytilus</taxon>
    </lineage>
</organism>
<keyword evidence="4" id="KW-1185">Reference proteome</keyword>
<reference evidence="3" key="1">
    <citation type="submission" date="2021-03" db="EMBL/GenBank/DDBJ databases">
        <authorList>
            <person name="Bekaert M."/>
        </authorList>
    </citation>
    <scope>NUCLEOTIDE SEQUENCE</scope>
</reference>
<dbReference type="SUPFAM" id="SSF56436">
    <property type="entry name" value="C-type lectin-like"/>
    <property type="match status" value="2"/>
</dbReference>
<keyword evidence="1" id="KW-1015">Disulfide bond</keyword>
<name>A0A8S3SV09_MYTED</name>
<feature type="domain" description="C-type lectin" evidence="2">
    <location>
        <begin position="116"/>
        <end position="244"/>
    </location>
</feature>
<dbReference type="AlphaFoldDB" id="A0A8S3SV09"/>
<feature type="domain" description="C-type lectin" evidence="2">
    <location>
        <begin position="1"/>
        <end position="98"/>
    </location>
</feature>
<dbReference type="InterPro" id="IPR050111">
    <property type="entry name" value="C-type_lectin/snaclec_domain"/>
</dbReference>
<dbReference type="Gene3D" id="3.10.100.10">
    <property type="entry name" value="Mannose-Binding Protein A, subunit A"/>
    <property type="match status" value="2"/>
</dbReference>
<dbReference type="InterPro" id="IPR001304">
    <property type="entry name" value="C-type_lectin-like"/>
</dbReference>
<comment type="caution">
    <text evidence="3">The sequence shown here is derived from an EMBL/GenBank/DDBJ whole genome shotgun (WGS) entry which is preliminary data.</text>
</comment>
<evidence type="ECO:0000313" key="3">
    <source>
        <dbReference type="EMBL" id="CAG2222325.1"/>
    </source>
</evidence>
<dbReference type="OrthoDB" id="6042430at2759"/>
<dbReference type="PANTHER" id="PTHR22803">
    <property type="entry name" value="MANNOSE, PHOSPHOLIPASE, LECTIN RECEPTOR RELATED"/>
    <property type="match status" value="1"/>
</dbReference>
<dbReference type="CDD" id="cd00037">
    <property type="entry name" value="CLECT"/>
    <property type="match status" value="2"/>
</dbReference>
<dbReference type="EMBL" id="CAJPWZ010001742">
    <property type="protein sequence ID" value="CAG2222325.1"/>
    <property type="molecule type" value="Genomic_DNA"/>
</dbReference>
<proteinExistence type="predicted"/>
<gene>
    <name evidence="3" type="ORF">MEDL_35650</name>
</gene>
<dbReference type="Proteomes" id="UP000683360">
    <property type="component" value="Unassembled WGS sequence"/>
</dbReference>
<evidence type="ECO:0000259" key="2">
    <source>
        <dbReference type="PROSITE" id="PS50041"/>
    </source>
</evidence>
<dbReference type="InterPro" id="IPR016187">
    <property type="entry name" value="CTDL_fold"/>
</dbReference>
<dbReference type="InterPro" id="IPR018378">
    <property type="entry name" value="C-type_lectin_CS"/>
</dbReference>
<dbReference type="PROSITE" id="PS00615">
    <property type="entry name" value="C_TYPE_LECTIN_1"/>
    <property type="match status" value="1"/>
</dbReference>
<dbReference type="InterPro" id="IPR016186">
    <property type="entry name" value="C-type_lectin-like/link_sf"/>
</dbReference>